<dbReference type="Proteomes" id="UP000007875">
    <property type="component" value="Unassembled WGS sequence"/>
</dbReference>
<dbReference type="PANTHER" id="PTHR23196:SF1">
    <property type="entry name" value="PAX-INTERACTING PROTEIN 1"/>
    <property type="match status" value="1"/>
</dbReference>
<dbReference type="PANTHER" id="PTHR23196">
    <property type="entry name" value="PAX TRANSCRIPTION ACTIVATION DOMAIN INTERACTING PROTEIN"/>
    <property type="match status" value="1"/>
</dbReference>
<reference evidence="9" key="1">
    <citation type="submission" date="2003-08" db="EMBL/GenBank/DDBJ databases">
        <authorList>
            <person name="Birren B."/>
            <person name="Nusbaum C."/>
            <person name="Abebe A."/>
            <person name="Abouelleil A."/>
            <person name="Adekoya E."/>
            <person name="Ait-zahra M."/>
            <person name="Allen N."/>
            <person name="Allen T."/>
            <person name="An P."/>
            <person name="Anderson M."/>
            <person name="Anderson S."/>
            <person name="Arachchi H."/>
            <person name="Armbruster J."/>
            <person name="Bachantsang P."/>
            <person name="Baldwin J."/>
            <person name="Barry A."/>
            <person name="Bayul T."/>
            <person name="Blitshsteyn B."/>
            <person name="Bloom T."/>
            <person name="Blye J."/>
            <person name="Boguslavskiy L."/>
            <person name="Borowsky M."/>
            <person name="Boukhgalter B."/>
            <person name="Brunache A."/>
            <person name="Butler J."/>
            <person name="Calixte N."/>
            <person name="Calvo S."/>
            <person name="Camarata J."/>
            <person name="Campo K."/>
            <person name="Chang J."/>
            <person name="Cheshatsang Y."/>
            <person name="Citroen M."/>
            <person name="Collymore A."/>
            <person name="Considine T."/>
            <person name="Cook A."/>
            <person name="Cooke P."/>
            <person name="Corum B."/>
            <person name="Cuomo C."/>
            <person name="David R."/>
            <person name="Dawoe T."/>
            <person name="Degray S."/>
            <person name="Dodge S."/>
            <person name="Dooley K."/>
            <person name="Dorje P."/>
            <person name="Dorjee K."/>
            <person name="Dorris L."/>
            <person name="Duffey N."/>
            <person name="Dupes A."/>
            <person name="Elkins T."/>
            <person name="Engels R."/>
            <person name="Erickson J."/>
            <person name="Farina A."/>
            <person name="Faro S."/>
            <person name="Ferreira P."/>
            <person name="Fischer H."/>
            <person name="Fitzgerald M."/>
            <person name="Foley K."/>
            <person name="Gage D."/>
            <person name="Galagan J."/>
            <person name="Gearin G."/>
            <person name="Gnerre S."/>
            <person name="Gnirke A."/>
            <person name="Goyette A."/>
            <person name="Graham J."/>
            <person name="Grandbois E."/>
            <person name="Gyaltsen K."/>
            <person name="Hafez N."/>
            <person name="Hagopian D."/>
            <person name="Hagos B."/>
            <person name="Hall J."/>
            <person name="Hatcher B."/>
            <person name="Heller A."/>
            <person name="Higgins H."/>
            <person name="Honan T."/>
            <person name="Horn A."/>
            <person name="Houde N."/>
            <person name="Hughes L."/>
            <person name="Hulme W."/>
            <person name="Husby E."/>
            <person name="Iliev I."/>
            <person name="Jaffe D."/>
            <person name="Jones C."/>
            <person name="Kamal M."/>
            <person name="Kamat A."/>
            <person name="Kamvysselis M."/>
            <person name="Karlsson E."/>
            <person name="Kells C."/>
            <person name="Kieu A."/>
            <person name="Kisner P."/>
            <person name="Kodira C."/>
            <person name="Kulbokas E."/>
            <person name="Labutti K."/>
            <person name="Lama D."/>
            <person name="Landers T."/>
            <person name="Leger J."/>
            <person name="Levine S."/>
            <person name="Lewis D."/>
            <person name="Lewis T."/>
            <person name="Lindblad-toh K."/>
            <person name="Liu X."/>
            <person name="Lokyitsang T."/>
            <person name="Lokyitsang Y."/>
            <person name="Lucien O."/>
            <person name="Lui A."/>
            <person name="Ma L.J."/>
            <person name="Mabbitt R."/>
            <person name="Macdonald J."/>
            <person name="Maclean C."/>
            <person name="Major J."/>
            <person name="Manning J."/>
            <person name="Marabella R."/>
            <person name="Maru K."/>
            <person name="Matthews C."/>
            <person name="Mauceli E."/>
            <person name="Mccarthy M."/>
            <person name="Mcdonough S."/>
            <person name="Mcghee T."/>
            <person name="Meldrim J."/>
            <person name="Meneus L."/>
            <person name="Mesirov J."/>
            <person name="Mihalev A."/>
            <person name="Mihova T."/>
            <person name="Mikkelsen T."/>
            <person name="Mlenga V."/>
            <person name="Moru K."/>
            <person name="Mozes J."/>
            <person name="Mulrain L."/>
            <person name="Munson G."/>
            <person name="Naylor J."/>
            <person name="Newes C."/>
            <person name="Nguyen C."/>
            <person name="Nguyen N."/>
            <person name="Nguyen T."/>
            <person name="Nicol R."/>
            <person name="Nielsen C."/>
            <person name="Nizzari M."/>
            <person name="Norbu C."/>
            <person name="Norbu N."/>
            <person name="O'donnell P."/>
            <person name="Okoawo O."/>
            <person name="O'leary S."/>
            <person name="Omotosho B."/>
            <person name="O'neill K."/>
            <person name="Osman S."/>
            <person name="Parker S."/>
            <person name="Perrin D."/>
            <person name="Phunkhang P."/>
            <person name="Piqani B."/>
            <person name="Purcell S."/>
            <person name="Rachupka T."/>
            <person name="Ramasamy U."/>
            <person name="Rameau R."/>
            <person name="Ray V."/>
            <person name="Raymond C."/>
            <person name="Retta R."/>
            <person name="Richardson S."/>
            <person name="Rise C."/>
            <person name="Rodriguez J."/>
            <person name="Rogers J."/>
            <person name="Rogov P."/>
            <person name="Rutman M."/>
            <person name="Schupbach R."/>
            <person name="Seaman C."/>
            <person name="Settipalli S."/>
            <person name="Sharpe T."/>
            <person name="Sheridan J."/>
            <person name="Sherpa N."/>
            <person name="Shi J."/>
            <person name="Smirnov S."/>
            <person name="Smith C."/>
            <person name="Sougnez C."/>
            <person name="Spencer B."/>
            <person name="Stalker J."/>
            <person name="Stange-thomann N."/>
            <person name="Stavropoulos S."/>
            <person name="Stetson K."/>
            <person name="Stone C."/>
            <person name="Stone S."/>
            <person name="Stubbs M."/>
            <person name="Talamas J."/>
            <person name="Tchuinga P."/>
            <person name="Tenzing P."/>
            <person name="Tesfaye S."/>
            <person name="Theodore J."/>
            <person name="Thoulutsang Y."/>
            <person name="Topham K."/>
            <person name="Towey S."/>
            <person name="Tsamla T."/>
            <person name="Tsomo N."/>
            <person name="Vallee D."/>
            <person name="Vassiliev H."/>
            <person name="Venkataraman V."/>
            <person name="Vinson J."/>
            <person name="Vo A."/>
            <person name="Wade C."/>
            <person name="Wang S."/>
            <person name="Wangchuk T."/>
            <person name="Wangdi T."/>
            <person name="Whittaker C."/>
            <person name="Wilkinson J."/>
            <person name="Wu Y."/>
            <person name="Wyman D."/>
            <person name="Yadav S."/>
            <person name="Yang S."/>
            <person name="Yang X."/>
            <person name="Yeager S."/>
            <person name="Yee E."/>
            <person name="Young G."/>
            <person name="Zainoun J."/>
            <person name="Zembeck L."/>
            <person name="Zimmer A."/>
            <person name="Zody M."/>
            <person name="Lander E."/>
        </authorList>
    </citation>
    <scope>NUCLEOTIDE SEQUENCE [LARGE SCALE GENOMIC DNA]</scope>
</reference>
<proteinExistence type="predicted"/>
<dbReference type="SUPFAM" id="SSF52113">
    <property type="entry name" value="BRCT domain"/>
    <property type="match status" value="3"/>
</dbReference>
<dbReference type="InterPro" id="IPR036420">
    <property type="entry name" value="BRCT_dom_sf"/>
</dbReference>
<dbReference type="Pfam" id="PF12738">
    <property type="entry name" value="PTCB-BRCT"/>
    <property type="match status" value="1"/>
</dbReference>
<name>H2ZEB9_CIOSA</name>
<protein>
    <recommendedName>
        <fullName evidence="4">PAX-interacting protein 1</fullName>
    </recommendedName>
    <alternativeName>
        <fullName evidence="5">PAX transactivation activation domain-interacting protein</fullName>
    </alternativeName>
</protein>
<reference evidence="8" key="2">
    <citation type="submission" date="2025-08" db="UniProtKB">
        <authorList>
            <consortium name="Ensembl"/>
        </authorList>
    </citation>
    <scope>IDENTIFICATION</scope>
</reference>
<feature type="domain" description="BRCT" evidence="7">
    <location>
        <begin position="267"/>
        <end position="344"/>
    </location>
</feature>
<dbReference type="HOGENOM" id="CLU_532023_0_0_1"/>
<dbReference type="Pfam" id="PF00533">
    <property type="entry name" value="BRCT"/>
    <property type="match status" value="1"/>
</dbReference>
<evidence type="ECO:0000256" key="1">
    <source>
        <dbReference type="ARBA" id="ARBA00004123"/>
    </source>
</evidence>
<dbReference type="SMART" id="SM00292">
    <property type="entry name" value="BRCT"/>
    <property type="match status" value="3"/>
</dbReference>
<accession>H2ZEB9</accession>
<evidence type="ECO:0000256" key="6">
    <source>
        <dbReference type="SAM" id="MobiDB-lite"/>
    </source>
</evidence>
<dbReference type="GO" id="GO:0044666">
    <property type="term" value="C:MLL3/4 complex"/>
    <property type="evidence" value="ECO:0007669"/>
    <property type="project" value="TreeGrafter"/>
</dbReference>
<dbReference type="GO" id="GO:0006974">
    <property type="term" value="P:DNA damage response"/>
    <property type="evidence" value="ECO:0007669"/>
    <property type="project" value="UniProtKB-KW"/>
</dbReference>
<evidence type="ECO:0000256" key="3">
    <source>
        <dbReference type="ARBA" id="ARBA00023242"/>
    </source>
</evidence>
<organism evidence="8 9">
    <name type="scientific">Ciona savignyi</name>
    <name type="common">Pacific transparent sea squirt</name>
    <dbReference type="NCBI Taxonomy" id="51511"/>
    <lineage>
        <taxon>Eukaryota</taxon>
        <taxon>Metazoa</taxon>
        <taxon>Chordata</taxon>
        <taxon>Tunicata</taxon>
        <taxon>Ascidiacea</taxon>
        <taxon>Phlebobranchia</taxon>
        <taxon>Cionidae</taxon>
        <taxon>Ciona</taxon>
    </lineage>
</organism>
<keyword evidence="9" id="KW-1185">Reference proteome</keyword>
<dbReference type="PROSITE" id="PS50172">
    <property type="entry name" value="BRCT"/>
    <property type="match status" value="1"/>
</dbReference>
<evidence type="ECO:0000256" key="4">
    <source>
        <dbReference type="ARBA" id="ARBA00023858"/>
    </source>
</evidence>
<dbReference type="CDD" id="cd17711">
    <property type="entry name" value="BRCT_PAXIP1_rpt3"/>
    <property type="match status" value="1"/>
</dbReference>
<dbReference type="Pfam" id="PF16770">
    <property type="entry name" value="RTT107_BRCT_5"/>
    <property type="match status" value="1"/>
</dbReference>
<feature type="region of interest" description="Disordered" evidence="6">
    <location>
        <begin position="59"/>
        <end position="119"/>
    </location>
</feature>
<evidence type="ECO:0000313" key="8">
    <source>
        <dbReference type="Ensembl" id="ENSCSAVP00000015935.1"/>
    </source>
</evidence>
<dbReference type="Gene3D" id="3.40.50.10190">
    <property type="entry name" value="BRCT domain"/>
    <property type="match status" value="3"/>
</dbReference>
<dbReference type="InterPro" id="IPR001357">
    <property type="entry name" value="BRCT_dom"/>
</dbReference>
<evidence type="ECO:0000256" key="5">
    <source>
        <dbReference type="ARBA" id="ARBA00030146"/>
    </source>
</evidence>
<comment type="subcellular location">
    <subcellularLocation>
        <location evidence="1">Nucleus</location>
    </subcellularLocation>
</comment>
<reference evidence="8" key="3">
    <citation type="submission" date="2025-09" db="UniProtKB">
        <authorList>
            <consortium name="Ensembl"/>
        </authorList>
    </citation>
    <scope>IDENTIFICATION</scope>
</reference>
<evidence type="ECO:0000256" key="2">
    <source>
        <dbReference type="ARBA" id="ARBA00022763"/>
    </source>
</evidence>
<dbReference type="Ensembl" id="ENSCSAVT00000016114.1">
    <property type="protein sequence ID" value="ENSCSAVP00000015935.1"/>
    <property type="gene ID" value="ENSCSAVG00000009379.1"/>
</dbReference>
<keyword evidence="3" id="KW-0539">Nucleus</keyword>
<dbReference type="AlphaFoldDB" id="H2ZEB9"/>
<dbReference type="InterPro" id="IPR051579">
    <property type="entry name" value="DDR_Transcriptional_Reg"/>
</dbReference>
<sequence length="512" mass="57525">MTPTNMMATNPSAQYSTMPQFPYSMPGQVPSPSPGRSAPHTPMVSQLPVHAGFGNPPTPVHHQQLQSPTTQQFPGKPLTSSISAPSNNHSWSNQQITNTIPASPKSSFFPQTTMTPTNLKSSPMEVDLKQPQEATVPSRGYCIDPLKCKIKDFDSQYICRDPSVKVTPDLFLLGCVFYIFEYEEVLSDLTVIDLWKKMIGKFGGAVEKIYTSSCTHVICLSCTTPLFRQALMEGKRCVSIYWLNDVLQLRQLIAPWLALHLPTHFSHKLKPATNHTISYTGFHSKERERLKQMAYVCGAKFTGFLSKNNTVLICKNSNSLKYTKAREWSVACVSLRWLRDLLQNDSGPIDLQQPIYQKFNDDFESGFLLDLNKSRGLLEPWRIPVKVTMECLSKSQVKRKLIPLLPSPAVAKRPKQDETFEALPRVCFTGFTSMVTQDLTKKLESLNVKVVSTLSLCTHLVAWNISRTVKFLCCISSCSYVVTPQWVEDSFRKGCLMGKKGIGCLIHKQKQS</sequence>
<evidence type="ECO:0000259" key="7">
    <source>
        <dbReference type="PROSITE" id="PS50172"/>
    </source>
</evidence>
<dbReference type="GeneTree" id="ENSGT00940000155757"/>
<feature type="compositionally biased region" description="Polar residues" evidence="6">
    <location>
        <begin position="61"/>
        <end position="119"/>
    </location>
</feature>
<keyword evidence="2" id="KW-0227">DNA damage</keyword>
<evidence type="ECO:0000313" key="9">
    <source>
        <dbReference type="Proteomes" id="UP000007875"/>
    </source>
</evidence>